<proteinExistence type="predicted"/>
<feature type="transmembrane region" description="Helical" evidence="1">
    <location>
        <begin position="58"/>
        <end position="80"/>
    </location>
</feature>
<dbReference type="AlphaFoldDB" id="A0A645APK6"/>
<name>A0A645APK6_9ZZZZ</name>
<comment type="caution">
    <text evidence="2">The sequence shown here is derived from an EMBL/GenBank/DDBJ whole genome shotgun (WGS) entry which is preliminary data.</text>
</comment>
<evidence type="ECO:0000256" key="1">
    <source>
        <dbReference type="SAM" id="Phobius"/>
    </source>
</evidence>
<gene>
    <name evidence="2" type="ORF">SDC9_99576</name>
</gene>
<sequence>MFTLQQLLVLTGFLLCMKPSNVIIRNCLSSLDLCGQEENENDLERAGRWIGTIERIMAMILVMLQQYTAIGFIITAKSVLRYNDSKIGKTEYMLIGTLLSFSIALVIGIGIRNDFFASYFKSCCYSCSSQRSALFGLFLYSACSSATSRPPSLSPK</sequence>
<keyword evidence="1" id="KW-1133">Transmembrane helix</keyword>
<evidence type="ECO:0000313" key="2">
    <source>
        <dbReference type="EMBL" id="MPM52813.1"/>
    </source>
</evidence>
<keyword evidence="1" id="KW-0812">Transmembrane</keyword>
<dbReference type="EMBL" id="VSSQ01014037">
    <property type="protein sequence ID" value="MPM52813.1"/>
    <property type="molecule type" value="Genomic_DNA"/>
</dbReference>
<reference evidence="2" key="1">
    <citation type="submission" date="2019-08" db="EMBL/GenBank/DDBJ databases">
        <authorList>
            <person name="Kucharzyk K."/>
            <person name="Murdoch R.W."/>
            <person name="Higgins S."/>
            <person name="Loffler F."/>
        </authorList>
    </citation>
    <scope>NUCLEOTIDE SEQUENCE</scope>
</reference>
<feature type="transmembrane region" description="Helical" evidence="1">
    <location>
        <begin position="92"/>
        <end position="111"/>
    </location>
</feature>
<organism evidence="2">
    <name type="scientific">bioreactor metagenome</name>
    <dbReference type="NCBI Taxonomy" id="1076179"/>
    <lineage>
        <taxon>unclassified sequences</taxon>
        <taxon>metagenomes</taxon>
        <taxon>ecological metagenomes</taxon>
    </lineage>
</organism>
<keyword evidence="1" id="KW-0472">Membrane</keyword>
<protein>
    <submittedName>
        <fullName evidence="2">Uncharacterized protein</fullName>
    </submittedName>
</protein>
<accession>A0A645APK6</accession>